<organism evidence="1 2">
    <name type="scientific">Sphingobium boeckii</name>
    <dbReference type="NCBI Taxonomy" id="1082345"/>
    <lineage>
        <taxon>Bacteria</taxon>
        <taxon>Pseudomonadati</taxon>
        <taxon>Pseudomonadota</taxon>
        <taxon>Alphaproteobacteria</taxon>
        <taxon>Sphingomonadales</taxon>
        <taxon>Sphingomonadaceae</taxon>
        <taxon>Sphingobium</taxon>
    </lineage>
</organism>
<gene>
    <name evidence="1" type="ORF">FHS49_000345</name>
</gene>
<dbReference type="EMBL" id="JACIJC010000001">
    <property type="protein sequence ID" value="MBB5684354.1"/>
    <property type="molecule type" value="Genomic_DNA"/>
</dbReference>
<dbReference type="Pfam" id="PF13432">
    <property type="entry name" value="TPR_16"/>
    <property type="match status" value="2"/>
</dbReference>
<dbReference type="RefSeq" id="WP_184014587.1">
    <property type="nucleotide sequence ID" value="NZ_JACIJC010000001.1"/>
</dbReference>
<accession>A0A7W9AF72</accession>
<dbReference type="Gene3D" id="1.25.40.10">
    <property type="entry name" value="Tetratricopeptide repeat domain"/>
    <property type="match status" value="1"/>
</dbReference>
<keyword evidence="2" id="KW-1185">Reference proteome</keyword>
<reference evidence="1 2" key="1">
    <citation type="submission" date="2020-08" db="EMBL/GenBank/DDBJ databases">
        <title>Genomic Encyclopedia of Type Strains, Phase IV (KMG-IV): sequencing the most valuable type-strain genomes for metagenomic binning, comparative biology and taxonomic classification.</title>
        <authorList>
            <person name="Goeker M."/>
        </authorList>
    </citation>
    <scope>NUCLEOTIDE SEQUENCE [LARGE SCALE GENOMIC DNA]</scope>
    <source>
        <strain evidence="1 2">DSM 25079</strain>
    </source>
</reference>
<dbReference type="SMART" id="SM00028">
    <property type="entry name" value="TPR"/>
    <property type="match status" value="4"/>
</dbReference>
<comment type="caution">
    <text evidence="1">The sequence shown here is derived from an EMBL/GenBank/DDBJ whole genome shotgun (WGS) entry which is preliminary data.</text>
</comment>
<dbReference type="AlphaFoldDB" id="A0A7W9AF72"/>
<name>A0A7W9AF72_9SPHN</name>
<evidence type="ECO:0000313" key="1">
    <source>
        <dbReference type="EMBL" id="MBB5684354.1"/>
    </source>
</evidence>
<dbReference type="Proteomes" id="UP000549617">
    <property type="component" value="Unassembled WGS sequence"/>
</dbReference>
<protein>
    <submittedName>
        <fullName evidence="1">Tetratricopeptide (TPR) repeat protein</fullName>
    </submittedName>
</protein>
<sequence>MILALLLAAQAALAPSPSVQDEQRFQACVSLIEADADKAITQANDWRVRGGGFAARHCLGLAYAAQARWAPAAVAFEQAAREAEAAKDARAANLWVQGGNARLAAAEYQAARGDFDAALASGVLEGDKAGEAHLDRARAAFALKDMQGARSDLDQAVKLVPADPLAWLLSATLARMMNDLDRAKADIGEATMRSPDDASVALEAGNIALLGGAPDAARTAWKSAIASQPESNAARSAAAALKALDAETP</sequence>
<dbReference type="InterPro" id="IPR011990">
    <property type="entry name" value="TPR-like_helical_dom_sf"/>
</dbReference>
<dbReference type="InterPro" id="IPR019734">
    <property type="entry name" value="TPR_rpt"/>
</dbReference>
<proteinExistence type="predicted"/>
<dbReference type="SUPFAM" id="SSF48452">
    <property type="entry name" value="TPR-like"/>
    <property type="match status" value="1"/>
</dbReference>
<evidence type="ECO:0000313" key="2">
    <source>
        <dbReference type="Proteomes" id="UP000549617"/>
    </source>
</evidence>